<comment type="caution">
    <text evidence="1">The sequence shown here is derived from an EMBL/GenBank/DDBJ whole genome shotgun (WGS) entry which is preliminary data.</text>
</comment>
<dbReference type="SUPFAM" id="SSF89807">
    <property type="entry name" value="Dodecin-like"/>
    <property type="match status" value="1"/>
</dbReference>
<gene>
    <name evidence="1" type="ORF">SDC9_80987</name>
</gene>
<sequence length="67" mass="7383">MSVVKIIELLAESPVSWEAATQVAVTEAAKTVKHIKSAYVKDMKAFVEDGKIVSYRVNVKISFVVND</sequence>
<proteinExistence type="predicted"/>
<dbReference type="PANTHER" id="PTHR39324">
    <property type="entry name" value="CALCIUM DODECIN"/>
    <property type="match status" value="1"/>
</dbReference>
<dbReference type="PANTHER" id="PTHR39324:SF1">
    <property type="entry name" value="CALCIUM DODECIN"/>
    <property type="match status" value="1"/>
</dbReference>
<dbReference type="EMBL" id="VSSQ01006962">
    <property type="protein sequence ID" value="MPM34404.1"/>
    <property type="molecule type" value="Genomic_DNA"/>
</dbReference>
<evidence type="ECO:0000313" key="1">
    <source>
        <dbReference type="EMBL" id="MPM34404.1"/>
    </source>
</evidence>
<dbReference type="Gene3D" id="3.30.1660.10">
    <property type="entry name" value="Flavin-binding protein dodecin"/>
    <property type="match status" value="1"/>
</dbReference>
<organism evidence="1">
    <name type="scientific">bioreactor metagenome</name>
    <dbReference type="NCBI Taxonomy" id="1076179"/>
    <lineage>
        <taxon>unclassified sequences</taxon>
        <taxon>metagenomes</taxon>
        <taxon>ecological metagenomes</taxon>
    </lineage>
</organism>
<dbReference type="Pfam" id="PF07311">
    <property type="entry name" value="Dodecin"/>
    <property type="match status" value="1"/>
</dbReference>
<dbReference type="InterPro" id="IPR036694">
    <property type="entry name" value="Dodecin-like_sf"/>
</dbReference>
<reference evidence="1" key="1">
    <citation type="submission" date="2019-08" db="EMBL/GenBank/DDBJ databases">
        <authorList>
            <person name="Kucharzyk K."/>
            <person name="Murdoch R.W."/>
            <person name="Higgins S."/>
            <person name="Loffler F."/>
        </authorList>
    </citation>
    <scope>NUCLEOTIDE SEQUENCE</scope>
</reference>
<name>A0A644Z8X0_9ZZZZ</name>
<protein>
    <recommendedName>
        <fullName evidence="2">Dodecin domain-containing protein</fullName>
    </recommendedName>
</protein>
<accession>A0A644Z8X0</accession>
<evidence type="ECO:0008006" key="2">
    <source>
        <dbReference type="Google" id="ProtNLM"/>
    </source>
</evidence>
<dbReference type="AlphaFoldDB" id="A0A644Z8X0"/>
<dbReference type="InterPro" id="IPR009923">
    <property type="entry name" value="Dodecin"/>
</dbReference>
<dbReference type="InterPro" id="IPR025543">
    <property type="entry name" value="Dodecin-like"/>
</dbReference>